<dbReference type="EMBL" id="MDYP01000008">
    <property type="protein sequence ID" value="OQE08948.1"/>
    <property type="molecule type" value="Genomic_DNA"/>
</dbReference>
<protein>
    <recommendedName>
        <fullName evidence="4">NWD NACHT-NTPase N-terminal domain-containing protein</fullName>
    </recommendedName>
</protein>
<feature type="compositionally biased region" description="Low complexity" evidence="1">
    <location>
        <begin position="53"/>
        <end position="65"/>
    </location>
</feature>
<evidence type="ECO:0000256" key="1">
    <source>
        <dbReference type="SAM" id="MobiDB-lite"/>
    </source>
</evidence>
<evidence type="ECO:0000313" key="2">
    <source>
        <dbReference type="EMBL" id="OQE08948.1"/>
    </source>
</evidence>
<evidence type="ECO:0008006" key="4">
    <source>
        <dbReference type="Google" id="ProtNLM"/>
    </source>
</evidence>
<feature type="compositionally biased region" description="Polar residues" evidence="1">
    <location>
        <begin position="73"/>
        <end position="88"/>
    </location>
</feature>
<dbReference type="Proteomes" id="UP000191518">
    <property type="component" value="Unassembled WGS sequence"/>
</dbReference>
<proteinExistence type="predicted"/>
<gene>
    <name evidence="2" type="ORF">PENVUL_c008G05221</name>
</gene>
<evidence type="ECO:0000313" key="3">
    <source>
        <dbReference type="Proteomes" id="UP000191518"/>
    </source>
</evidence>
<accession>A0A1V6S515</accession>
<feature type="region of interest" description="Disordered" evidence="1">
    <location>
        <begin position="1"/>
        <end position="88"/>
    </location>
</feature>
<feature type="compositionally biased region" description="Polar residues" evidence="1">
    <location>
        <begin position="27"/>
        <end position="36"/>
    </location>
</feature>
<dbReference type="STRING" id="29845.A0A1V6S515"/>
<comment type="caution">
    <text evidence="2">The sequence shown here is derived from an EMBL/GenBank/DDBJ whole genome shotgun (WGS) entry which is preliminary data.</text>
</comment>
<reference evidence="3" key="1">
    <citation type="journal article" date="2017" name="Nat. Microbiol.">
        <title>Global analysis of biosynthetic gene clusters reveals vast potential of secondary metabolite production in Penicillium species.</title>
        <authorList>
            <person name="Nielsen J.C."/>
            <person name="Grijseels S."/>
            <person name="Prigent S."/>
            <person name="Ji B."/>
            <person name="Dainat J."/>
            <person name="Nielsen K.F."/>
            <person name="Frisvad J.C."/>
            <person name="Workman M."/>
            <person name="Nielsen J."/>
        </authorList>
    </citation>
    <scope>NUCLEOTIDE SEQUENCE [LARGE SCALE GENOMIC DNA]</scope>
    <source>
        <strain evidence="3">IBT 29486</strain>
    </source>
</reference>
<dbReference type="AlphaFoldDB" id="A0A1V6S515"/>
<organism evidence="2 3">
    <name type="scientific">Penicillium vulpinum</name>
    <dbReference type="NCBI Taxonomy" id="29845"/>
    <lineage>
        <taxon>Eukaryota</taxon>
        <taxon>Fungi</taxon>
        <taxon>Dikarya</taxon>
        <taxon>Ascomycota</taxon>
        <taxon>Pezizomycotina</taxon>
        <taxon>Eurotiomycetes</taxon>
        <taxon>Eurotiomycetidae</taxon>
        <taxon>Eurotiales</taxon>
        <taxon>Aspergillaceae</taxon>
        <taxon>Penicillium</taxon>
    </lineage>
</organism>
<keyword evidence="3" id="KW-1185">Reference proteome</keyword>
<sequence>MAHDNLNTKHDRRHKLKRPFSWAKNLLQGNGNNRPQASAAETLPKKSNTHNAPSSSSPVGGQSISTEKDRTSQSHSTASDPQAPGTQTQPDLWQEALYEAQKSTDWKSHKKEYDEAVQKCLEINQNTLNGNTNDGSTNLADAISNHLQSLQRQVQERQWGYENSKGETIYFRDVLTRIVKWVGVFKDPGNQLAGLDPTKAASLVWGFVQFFVERAVVYSGTRDLAIDQEPIANLLSRYALIENFHLNNNPGGIDSVHNEVRKKISQLVRCGDSLSNGNFQVLDTRQNHPWHTVSGSSRAQGALEFDYNTVK</sequence>
<name>A0A1V6S515_9EURO</name>